<evidence type="ECO:0000313" key="2">
    <source>
        <dbReference type="Proteomes" id="UP000054485"/>
    </source>
</evidence>
<evidence type="ECO:0000313" key="1">
    <source>
        <dbReference type="EMBL" id="KIK49611.1"/>
    </source>
</evidence>
<dbReference type="OrthoDB" id="10287240at2759"/>
<organism evidence="1 2">
    <name type="scientific">Suillus luteus UH-Slu-Lm8-n1</name>
    <dbReference type="NCBI Taxonomy" id="930992"/>
    <lineage>
        <taxon>Eukaryota</taxon>
        <taxon>Fungi</taxon>
        <taxon>Dikarya</taxon>
        <taxon>Basidiomycota</taxon>
        <taxon>Agaricomycotina</taxon>
        <taxon>Agaricomycetes</taxon>
        <taxon>Agaricomycetidae</taxon>
        <taxon>Boletales</taxon>
        <taxon>Suillineae</taxon>
        <taxon>Suillaceae</taxon>
        <taxon>Suillus</taxon>
    </lineage>
</organism>
<dbReference type="AlphaFoldDB" id="A0A0D0B6D9"/>
<dbReference type="EMBL" id="KN835132">
    <property type="protein sequence ID" value="KIK49611.1"/>
    <property type="molecule type" value="Genomic_DNA"/>
</dbReference>
<reference evidence="2" key="2">
    <citation type="submission" date="2015-01" db="EMBL/GenBank/DDBJ databases">
        <title>Evolutionary Origins and Diversification of the Mycorrhizal Mutualists.</title>
        <authorList>
            <consortium name="DOE Joint Genome Institute"/>
            <consortium name="Mycorrhizal Genomics Consortium"/>
            <person name="Kohler A."/>
            <person name="Kuo A."/>
            <person name="Nagy L.G."/>
            <person name="Floudas D."/>
            <person name="Copeland A."/>
            <person name="Barry K.W."/>
            <person name="Cichocki N."/>
            <person name="Veneault-Fourrey C."/>
            <person name="LaButti K."/>
            <person name="Lindquist E.A."/>
            <person name="Lipzen A."/>
            <person name="Lundell T."/>
            <person name="Morin E."/>
            <person name="Murat C."/>
            <person name="Riley R."/>
            <person name="Ohm R."/>
            <person name="Sun H."/>
            <person name="Tunlid A."/>
            <person name="Henrissat B."/>
            <person name="Grigoriev I.V."/>
            <person name="Hibbett D.S."/>
            <person name="Martin F."/>
        </authorList>
    </citation>
    <scope>NUCLEOTIDE SEQUENCE [LARGE SCALE GENOMIC DNA]</scope>
    <source>
        <strain evidence="2">UH-Slu-Lm8-n1</strain>
    </source>
</reference>
<dbReference type="HOGENOM" id="CLU_3051946_0_0_1"/>
<accession>A0A0D0B6D9</accession>
<proteinExistence type="predicted"/>
<keyword evidence="2" id="KW-1185">Reference proteome</keyword>
<gene>
    <name evidence="1" type="ORF">CY34DRAFT_797064</name>
</gene>
<dbReference type="Proteomes" id="UP000054485">
    <property type="component" value="Unassembled WGS sequence"/>
</dbReference>
<protein>
    <submittedName>
        <fullName evidence="1">Uncharacterized protein</fullName>
    </submittedName>
</protein>
<dbReference type="InParanoid" id="A0A0D0B6D9"/>
<sequence length="54" mass="5959">MTCPLTPYPSLIADQTDAVGGKGESGFRLDMPYCGTWEILIDPTSILNHEYKVI</sequence>
<reference evidence="1 2" key="1">
    <citation type="submission" date="2014-04" db="EMBL/GenBank/DDBJ databases">
        <authorList>
            <consortium name="DOE Joint Genome Institute"/>
            <person name="Kuo A."/>
            <person name="Ruytinx J."/>
            <person name="Rineau F."/>
            <person name="Colpaert J."/>
            <person name="Kohler A."/>
            <person name="Nagy L.G."/>
            <person name="Floudas D."/>
            <person name="Copeland A."/>
            <person name="Barry K.W."/>
            <person name="Cichocki N."/>
            <person name="Veneault-Fourrey C."/>
            <person name="LaButti K."/>
            <person name="Lindquist E.A."/>
            <person name="Lipzen A."/>
            <person name="Lundell T."/>
            <person name="Morin E."/>
            <person name="Murat C."/>
            <person name="Sun H."/>
            <person name="Tunlid A."/>
            <person name="Henrissat B."/>
            <person name="Grigoriev I.V."/>
            <person name="Hibbett D.S."/>
            <person name="Martin F."/>
            <person name="Nordberg H.P."/>
            <person name="Cantor M.N."/>
            <person name="Hua S.X."/>
        </authorList>
    </citation>
    <scope>NUCLEOTIDE SEQUENCE [LARGE SCALE GENOMIC DNA]</scope>
    <source>
        <strain evidence="1 2">UH-Slu-Lm8-n1</strain>
    </source>
</reference>
<name>A0A0D0B6D9_9AGAM</name>